<dbReference type="AlphaFoldDB" id="M8BTJ0"/>
<dbReference type="EnsemblPlants" id="EMT25133">
    <property type="protein sequence ID" value="EMT25133"/>
    <property type="gene ID" value="F775_16161"/>
</dbReference>
<sequence length="167" mass="17555">MDTASVPCTKHQPADSHPYFVTLDIASPSSLFGSSCGGIDLRWVRSVPAGGIFSVFLLAAYLTAFPSTTIFHHPYPSSATQRPSLASPPPFAYLVFRSGAGGGVTCVTLTLATECGTDHGSSCQVREGDGGDCRSGAVDERDREAGAAHRVHTLHRFCLDGVVTAVR</sequence>
<protein>
    <submittedName>
        <fullName evidence="1">Uncharacterized protein</fullName>
    </submittedName>
</protein>
<evidence type="ECO:0000313" key="1">
    <source>
        <dbReference type="EnsemblPlants" id="EMT25133"/>
    </source>
</evidence>
<reference evidence="1" key="1">
    <citation type="submission" date="2015-06" db="UniProtKB">
        <authorList>
            <consortium name="EnsemblPlants"/>
        </authorList>
    </citation>
    <scope>IDENTIFICATION</scope>
</reference>
<accession>M8BTJ0</accession>
<organism evidence="1">
    <name type="scientific">Aegilops tauschii</name>
    <name type="common">Tausch's goatgrass</name>
    <name type="synonym">Aegilops squarrosa</name>
    <dbReference type="NCBI Taxonomy" id="37682"/>
    <lineage>
        <taxon>Eukaryota</taxon>
        <taxon>Viridiplantae</taxon>
        <taxon>Streptophyta</taxon>
        <taxon>Embryophyta</taxon>
        <taxon>Tracheophyta</taxon>
        <taxon>Spermatophyta</taxon>
        <taxon>Magnoliopsida</taxon>
        <taxon>Liliopsida</taxon>
        <taxon>Poales</taxon>
        <taxon>Poaceae</taxon>
        <taxon>BOP clade</taxon>
        <taxon>Pooideae</taxon>
        <taxon>Triticodae</taxon>
        <taxon>Triticeae</taxon>
        <taxon>Triticinae</taxon>
        <taxon>Aegilops</taxon>
    </lineage>
</organism>
<name>M8BTJ0_AEGTA</name>
<proteinExistence type="predicted"/>